<reference evidence="2" key="2">
    <citation type="submission" date="2025-08" db="UniProtKB">
        <authorList>
            <consortium name="Ensembl"/>
        </authorList>
    </citation>
    <scope>IDENTIFICATION</scope>
</reference>
<dbReference type="InterPro" id="IPR057667">
    <property type="entry name" value="HTH_SB"/>
</dbReference>
<accession>A0AAZ3R4L2</accession>
<name>A0AAZ3R4L2_ONCTS</name>
<evidence type="ECO:0000313" key="3">
    <source>
        <dbReference type="Proteomes" id="UP000694402"/>
    </source>
</evidence>
<evidence type="ECO:0000313" key="2">
    <source>
        <dbReference type="Ensembl" id="ENSOTSP00005135853.1"/>
    </source>
</evidence>
<proteinExistence type="predicted"/>
<sequence>GPTVDSACQSKNQATRFKELSAELRGRIVSRHRSGEGYQHFFAVLKVPKNTVASILKWKNFRTTKTLPRAGRPTQLSNRGRRDLVREVTKNLIARVPLWSIQDLRLGKEFTFQQDNNPKHSEPGQLRCGFVSQPEPRLEPNQTSLERPENSCAATLPIQPDRLRICREEWKNLPRYRCAKLVALYPRRVQAVITAKDPSTKY</sequence>
<dbReference type="Proteomes" id="UP000694402">
    <property type="component" value="Unassembled WGS sequence"/>
</dbReference>
<dbReference type="Pfam" id="PF25787">
    <property type="entry name" value="HTH_SB"/>
    <property type="match status" value="1"/>
</dbReference>
<organism evidence="2 3">
    <name type="scientific">Oncorhynchus tshawytscha</name>
    <name type="common">Chinook salmon</name>
    <name type="synonym">Salmo tshawytscha</name>
    <dbReference type="NCBI Taxonomy" id="74940"/>
    <lineage>
        <taxon>Eukaryota</taxon>
        <taxon>Metazoa</taxon>
        <taxon>Chordata</taxon>
        <taxon>Craniata</taxon>
        <taxon>Vertebrata</taxon>
        <taxon>Euteleostomi</taxon>
        <taxon>Actinopterygii</taxon>
        <taxon>Neopterygii</taxon>
        <taxon>Teleostei</taxon>
        <taxon>Protacanthopterygii</taxon>
        <taxon>Salmoniformes</taxon>
        <taxon>Salmonidae</taxon>
        <taxon>Salmoninae</taxon>
        <taxon>Oncorhynchus</taxon>
    </lineage>
</organism>
<evidence type="ECO:0000259" key="1">
    <source>
        <dbReference type="Pfam" id="PF25787"/>
    </source>
</evidence>
<dbReference type="InterPro" id="IPR036388">
    <property type="entry name" value="WH-like_DNA-bd_sf"/>
</dbReference>
<keyword evidence="3" id="KW-1185">Reference proteome</keyword>
<feature type="domain" description="Sleeping Beauty transposase HTH" evidence="1">
    <location>
        <begin position="16"/>
        <end position="65"/>
    </location>
</feature>
<dbReference type="GeneTree" id="ENSGT01110000267723"/>
<protein>
    <recommendedName>
        <fullName evidence="1">Sleeping Beauty transposase HTH domain-containing protein</fullName>
    </recommendedName>
</protein>
<dbReference type="Gene3D" id="1.10.10.10">
    <property type="entry name" value="Winged helix-like DNA-binding domain superfamily/Winged helix DNA-binding domain"/>
    <property type="match status" value="1"/>
</dbReference>
<dbReference type="AlphaFoldDB" id="A0AAZ3R4L2"/>
<dbReference type="Ensembl" id="ENSOTST00005172670.1">
    <property type="protein sequence ID" value="ENSOTSP00005135853.1"/>
    <property type="gene ID" value="ENSOTSG00005053586.1"/>
</dbReference>
<reference evidence="2" key="3">
    <citation type="submission" date="2025-09" db="UniProtKB">
        <authorList>
            <consortium name="Ensembl"/>
        </authorList>
    </citation>
    <scope>IDENTIFICATION</scope>
</reference>
<reference evidence="3" key="1">
    <citation type="journal article" date="2018" name="PLoS ONE">
        <title>Chinook salmon (Oncorhynchus tshawytscha) genome and transcriptome.</title>
        <authorList>
            <person name="Christensen K.A."/>
            <person name="Leong J.S."/>
            <person name="Sakhrani D."/>
            <person name="Biagi C.A."/>
            <person name="Minkley D.R."/>
            <person name="Withler R.E."/>
            <person name="Rondeau E.B."/>
            <person name="Koop B.F."/>
            <person name="Devlin R.H."/>
        </authorList>
    </citation>
    <scope>NUCLEOTIDE SEQUENCE [LARGE SCALE GENOMIC DNA]</scope>
</reference>